<sequence length="171" mass="19242">MTYLMMIKVLLLSLLVISNGAEDDWLESECRFTYYRGTCIRCLECHDAASVGSAQAVIHCLESQLHILNFVTSISWRKNVSATVQKVLGECIAGIKIAKPQLDEVKQSVIIRNINKAIVLVNTTLSYPLTCRENLQKLNFQESPEVYDEISVYDQLSSVARTIIKRLGAFI</sequence>
<dbReference type="SUPFAM" id="SSF101148">
    <property type="entry name" value="Plant invertase/pectin methylesterase inhibitor"/>
    <property type="match status" value="1"/>
</dbReference>
<dbReference type="InterPro" id="IPR035513">
    <property type="entry name" value="Invertase/methylesterase_inhib"/>
</dbReference>
<dbReference type="GO" id="GO:0004857">
    <property type="term" value="F:enzyme inhibitor activity"/>
    <property type="evidence" value="ECO:0007669"/>
    <property type="project" value="InterPro"/>
</dbReference>
<feature type="signal peptide" evidence="1">
    <location>
        <begin position="1"/>
        <end position="20"/>
    </location>
</feature>
<dbReference type="AlphaFoldDB" id="V4MKB1"/>
<feature type="chain" id="PRO_5004722431" description="Pectinesterase inhibitor domain-containing protein" evidence="1">
    <location>
        <begin position="21"/>
        <end position="171"/>
    </location>
</feature>
<proteinExistence type="predicted"/>
<dbReference type="Proteomes" id="UP000030689">
    <property type="component" value="Unassembled WGS sequence"/>
</dbReference>
<name>V4MKB1_EUTSA</name>
<dbReference type="Pfam" id="PF04043">
    <property type="entry name" value="PMEI"/>
    <property type="match status" value="1"/>
</dbReference>
<dbReference type="KEGG" id="eus:EUTSA_v10026402mg"/>
<gene>
    <name evidence="3" type="ORF">EUTSA_v10026402mg</name>
</gene>
<dbReference type="Gramene" id="ESQ55907">
    <property type="protein sequence ID" value="ESQ55907"/>
    <property type="gene ID" value="EUTSA_v10026402mg"/>
</dbReference>
<organism evidence="3 4">
    <name type="scientific">Eutrema salsugineum</name>
    <name type="common">Saltwater cress</name>
    <name type="synonym">Sisymbrium salsugineum</name>
    <dbReference type="NCBI Taxonomy" id="72664"/>
    <lineage>
        <taxon>Eukaryota</taxon>
        <taxon>Viridiplantae</taxon>
        <taxon>Streptophyta</taxon>
        <taxon>Embryophyta</taxon>
        <taxon>Tracheophyta</taxon>
        <taxon>Spermatophyta</taxon>
        <taxon>Magnoliopsida</taxon>
        <taxon>eudicotyledons</taxon>
        <taxon>Gunneridae</taxon>
        <taxon>Pentapetalae</taxon>
        <taxon>rosids</taxon>
        <taxon>malvids</taxon>
        <taxon>Brassicales</taxon>
        <taxon>Brassicaceae</taxon>
        <taxon>Eutremeae</taxon>
        <taxon>Eutrema</taxon>
    </lineage>
</organism>
<dbReference type="InterPro" id="IPR006501">
    <property type="entry name" value="Pectinesterase_inhib_dom"/>
</dbReference>
<evidence type="ECO:0000259" key="2">
    <source>
        <dbReference type="Pfam" id="PF04043"/>
    </source>
</evidence>
<protein>
    <recommendedName>
        <fullName evidence="2">Pectinesterase inhibitor domain-containing protein</fullName>
    </recommendedName>
</protein>
<accession>V4MKB1</accession>
<reference evidence="3 4" key="1">
    <citation type="journal article" date="2013" name="Front. Plant Sci.">
        <title>The Reference Genome of the Halophytic Plant Eutrema salsugineum.</title>
        <authorList>
            <person name="Yang R."/>
            <person name="Jarvis D.E."/>
            <person name="Chen H."/>
            <person name="Beilstein M.A."/>
            <person name="Grimwood J."/>
            <person name="Jenkins J."/>
            <person name="Shu S."/>
            <person name="Prochnik S."/>
            <person name="Xin M."/>
            <person name="Ma C."/>
            <person name="Schmutz J."/>
            <person name="Wing R.A."/>
            <person name="Mitchell-Olds T."/>
            <person name="Schumaker K.S."/>
            <person name="Wang X."/>
        </authorList>
    </citation>
    <scope>NUCLEOTIDE SEQUENCE [LARGE SCALE GENOMIC DNA]</scope>
</reference>
<evidence type="ECO:0000313" key="4">
    <source>
        <dbReference type="Proteomes" id="UP000030689"/>
    </source>
</evidence>
<keyword evidence="1" id="KW-0732">Signal</keyword>
<evidence type="ECO:0000256" key="1">
    <source>
        <dbReference type="SAM" id="SignalP"/>
    </source>
</evidence>
<evidence type="ECO:0000313" key="3">
    <source>
        <dbReference type="EMBL" id="ESQ55907.1"/>
    </source>
</evidence>
<dbReference type="OMA" id="WLESECR"/>
<dbReference type="NCBIfam" id="TIGR01614">
    <property type="entry name" value="PME_inhib"/>
    <property type="match status" value="1"/>
</dbReference>
<dbReference type="EMBL" id="KI517384">
    <property type="protein sequence ID" value="ESQ55907.1"/>
    <property type="molecule type" value="Genomic_DNA"/>
</dbReference>
<feature type="domain" description="Pectinesterase inhibitor" evidence="2">
    <location>
        <begin position="26"/>
        <end position="161"/>
    </location>
</feature>
<dbReference type="Gene3D" id="1.20.140.40">
    <property type="entry name" value="Invertase/pectin methylesterase inhibitor family protein"/>
    <property type="match status" value="1"/>
</dbReference>
<dbReference type="OrthoDB" id="1057007at2759"/>
<dbReference type="STRING" id="72664.V4MKB1"/>
<keyword evidence="4" id="KW-1185">Reference proteome</keyword>